<evidence type="ECO:0000313" key="4">
    <source>
        <dbReference type="Proteomes" id="UP000753908"/>
    </source>
</evidence>
<evidence type="ECO:0000313" key="3">
    <source>
        <dbReference type="EMBL" id="MBW4544030.1"/>
    </source>
</evidence>
<evidence type="ECO:0000256" key="1">
    <source>
        <dbReference type="ARBA" id="ARBA00022729"/>
    </source>
</evidence>
<dbReference type="Pfam" id="PF02638">
    <property type="entry name" value="GHL10"/>
    <property type="match status" value="1"/>
</dbReference>
<dbReference type="EMBL" id="JAHHIF010000006">
    <property type="protein sequence ID" value="MBW4544030.1"/>
    <property type="molecule type" value="Genomic_DNA"/>
</dbReference>
<gene>
    <name evidence="3" type="ORF">KME25_06260</name>
</gene>
<organism evidence="3 4">
    <name type="scientific">Symplocastrum torsivum CPER-KK1</name>
    <dbReference type="NCBI Taxonomy" id="450513"/>
    <lineage>
        <taxon>Bacteria</taxon>
        <taxon>Bacillati</taxon>
        <taxon>Cyanobacteriota</taxon>
        <taxon>Cyanophyceae</taxon>
        <taxon>Oscillatoriophycideae</taxon>
        <taxon>Oscillatoriales</taxon>
        <taxon>Microcoleaceae</taxon>
        <taxon>Symplocastrum</taxon>
    </lineage>
</organism>
<keyword evidence="1" id="KW-0732">Signal</keyword>
<name>A0A951PHK5_9CYAN</name>
<dbReference type="Gene3D" id="3.20.20.80">
    <property type="entry name" value="Glycosidases"/>
    <property type="match status" value="1"/>
</dbReference>
<sequence length="497" mass="55820">MSNGFLKGTRYRQRLYRAAVATLVTTSSLVSQSWWLTQTAQAQTQAYCQFSNAAIAEKENLRVSALKGNADSDKRYKALLKQHADYLRQCRDRTWPNTQAIWLRLYPCDVRAGSIDEILDRIVNRGYNQVYVEVFFDGQTLLPVSENPTPWPSVIRTPGSENVDLLAQAIQKGHERGLRVYAWMYTMNFGYSYAQRYDRQGILARNGRGETSLSFVKDGSQAFIDPYSQQAKTDYYQLVQAIAKRRPDGILFDYIRYPRGSGSDSVVTKVQDLWIYGEAAQKALYDRALNNKGRELIARYIRQGSISDGDIAAVNQLYPGEGPALWQGRTPSPTETVATLKWQLWQLSVAHAAQGVIDFLSLATLPAQRSGIKAGAVFFPDGNQGVGRGGYDSRLQPWDRFPGSIEWHPMSYGVCGNSNTSCIESLVKRVADRAPGNTQVIPALAGTWGRPVSNRPSLEAQMQAIRRVAPQINSVSHFAYSWQDPQSDRDRKFCQIQ</sequence>
<dbReference type="InterPro" id="IPR003790">
    <property type="entry name" value="GHL10"/>
</dbReference>
<dbReference type="PANTHER" id="PTHR43405:SF1">
    <property type="entry name" value="GLYCOSYL HYDROLASE DIGH"/>
    <property type="match status" value="1"/>
</dbReference>
<evidence type="ECO:0000259" key="2">
    <source>
        <dbReference type="Pfam" id="PF02638"/>
    </source>
</evidence>
<dbReference type="PANTHER" id="PTHR43405">
    <property type="entry name" value="GLYCOSYL HYDROLASE DIGH"/>
    <property type="match status" value="1"/>
</dbReference>
<feature type="domain" description="Glycosyl hydrolase-like 10" evidence="2">
    <location>
        <begin position="120"/>
        <end position="266"/>
    </location>
</feature>
<protein>
    <submittedName>
        <fullName evidence="3">Family 10 glycosylhydrolase</fullName>
    </submittedName>
</protein>
<dbReference type="InterPro" id="IPR052177">
    <property type="entry name" value="Divisome_Glycosyl_Hydrolase"/>
</dbReference>
<reference evidence="3" key="2">
    <citation type="journal article" date="2022" name="Microbiol. Resour. Announc.">
        <title>Metagenome Sequencing to Explore Phylogenomics of Terrestrial Cyanobacteria.</title>
        <authorList>
            <person name="Ward R.D."/>
            <person name="Stajich J.E."/>
            <person name="Johansen J.R."/>
            <person name="Huntemann M."/>
            <person name="Clum A."/>
            <person name="Foster B."/>
            <person name="Foster B."/>
            <person name="Roux S."/>
            <person name="Palaniappan K."/>
            <person name="Varghese N."/>
            <person name="Mukherjee S."/>
            <person name="Reddy T.B.K."/>
            <person name="Daum C."/>
            <person name="Copeland A."/>
            <person name="Chen I.A."/>
            <person name="Ivanova N.N."/>
            <person name="Kyrpides N.C."/>
            <person name="Shapiro N."/>
            <person name="Eloe-Fadrosh E.A."/>
            <person name="Pietrasiak N."/>
        </authorList>
    </citation>
    <scope>NUCLEOTIDE SEQUENCE</scope>
    <source>
        <strain evidence="3">CPER-KK1</strain>
    </source>
</reference>
<reference evidence="3" key="1">
    <citation type="submission" date="2021-05" db="EMBL/GenBank/DDBJ databases">
        <authorList>
            <person name="Pietrasiak N."/>
            <person name="Ward R."/>
            <person name="Stajich J.E."/>
            <person name="Kurbessoian T."/>
        </authorList>
    </citation>
    <scope>NUCLEOTIDE SEQUENCE</scope>
    <source>
        <strain evidence="3">CPER-KK1</strain>
    </source>
</reference>
<dbReference type="SUPFAM" id="SSF51445">
    <property type="entry name" value="(Trans)glycosidases"/>
    <property type="match status" value="1"/>
</dbReference>
<proteinExistence type="predicted"/>
<accession>A0A951PHK5</accession>
<dbReference type="InterPro" id="IPR017853">
    <property type="entry name" value="GH"/>
</dbReference>
<comment type="caution">
    <text evidence="3">The sequence shown here is derived from an EMBL/GenBank/DDBJ whole genome shotgun (WGS) entry which is preliminary data.</text>
</comment>
<dbReference type="AlphaFoldDB" id="A0A951PHK5"/>
<dbReference type="Proteomes" id="UP000753908">
    <property type="component" value="Unassembled WGS sequence"/>
</dbReference>